<accession>A0ACC2JK73</accession>
<organism evidence="1 2">
    <name type="scientific">Lasiodiplodia mahajangana</name>
    <dbReference type="NCBI Taxonomy" id="1108764"/>
    <lineage>
        <taxon>Eukaryota</taxon>
        <taxon>Fungi</taxon>
        <taxon>Dikarya</taxon>
        <taxon>Ascomycota</taxon>
        <taxon>Pezizomycotina</taxon>
        <taxon>Dothideomycetes</taxon>
        <taxon>Dothideomycetes incertae sedis</taxon>
        <taxon>Botryosphaeriales</taxon>
        <taxon>Botryosphaeriaceae</taxon>
        <taxon>Lasiodiplodia</taxon>
    </lineage>
</organism>
<comment type="caution">
    <text evidence="1">The sequence shown here is derived from an EMBL/GenBank/DDBJ whole genome shotgun (WGS) entry which is preliminary data.</text>
</comment>
<sequence>MKEDTTVPAPGLQLDAKTPVAVPVSTQQQPVEMARELSQQWNTKNLGFRLGADAASAACAASMIAPVISIIDRFVLSPPMPTSKYAPTNQS</sequence>
<evidence type="ECO:0000313" key="1">
    <source>
        <dbReference type="EMBL" id="KAJ8127856.1"/>
    </source>
</evidence>
<gene>
    <name evidence="1" type="ORF">O1611_g5777</name>
</gene>
<keyword evidence="2" id="KW-1185">Reference proteome</keyword>
<name>A0ACC2JK73_9PEZI</name>
<reference evidence="1" key="1">
    <citation type="submission" date="2022-12" db="EMBL/GenBank/DDBJ databases">
        <title>Genome Sequence of Lasiodiplodia mahajangana.</title>
        <authorList>
            <person name="Buettner E."/>
        </authorList>
    </citation>
    <scope>NUCLEOTIDE SEQUENCE</scope>
    <source>
        <strain evidence="1">VT137</strain>
    </source>
</reference>
<protein>
    <submittedName>
        <fullName evidence="1">Uncharacterized protein</fullName>
    </submittedName>
</protein>
<dbReference type="Proteomes" id="UP001153332">
    <property type="component" value="Unassembled WGS sequence"/>
</dbReference>
<proteinExistence type="predicted"/>
<dbReference type="EMBL" id="JAPUUL010001275">
    <property type="protein sequence ID" value="KAJ8127856.1"/>
    <property type="molecule type" value="Genomic_DNA"/>
</dbReference>
<evidence type="ECO:0000313" key="2">
    <source>
        <dbReference type="Proteomes" id="UP001153332"/>
    </source>
</evidence>